<dbReference type="OrthoDB" id="10618450at2759"/>
<evidence type="ECO:0000313" key="3">
    <source>
        <dbReference type="Proteomes" id="UP000799764"/>
    </source>
</evidence>
<gene>
    <name evidence="2" type="ORF">P171DRAFT_434506</name>
</gene>
<organism evidence="2 3">
    <name type="scientific">Karstenula rhodostoma CBS 690.94</name>
    <dbReference type="NCBI Taxonomy" id="1392251"/>
    <lineage>
        <taxon>Eukaryota</taxon>
        <taxon>Fungi</taxon>
        <taxon>Dikarya</taxon>
        <taxon>Ascomycota</taxon>
        <taxon>Pezizomycotina</taxon>
        <taxon>Dothideomycetes</taxon>
        <taxon>Pleosporomycetidae</taxon>
        <taxon>Pleosporales</taxon>
        <taxon>Massarineae</taxon>
        <taxon>Didymosphaeriaceae</taxon>
        <taxon>Karstenula</taxon>
    </lineage>
</organism>
<evidence type="ECO:0000256" key="1">
    <source>
        <dbReference type="SAM" id="SignalP"/>
    </source>
</evidence>
<name>A0A9P4PBE2_9PLEO</name>
<protein>
    <submittedName>
        <fullName evidence="2">Uncharacterized protein</fullName>
    </submittedName>
</protein>
<dbReference type="AlphaFoldDB" id="A0A9P4PBE2"/>
<evidence type="ECO:0000313" key="2">
    <source>
        <dbReference type="EMBL" id="KAF2441910.1"/>
    </source>
</evidence>
<sequence length="149" mass="16223">MRLLVFTLFLSGLVGPSHSLAIRHGPLSRLFARETTCSGGGEPGGVYIETMAYGKKKGKWRPAGAGTSCILKIDLVREVIERQIVAYTTITLIGPDPGGYCMFFNSDDCGENTAMDLLNTRYSNKIICPGVGSDMLPDWKSMKCFSHVP</sequence>
<keyword evidence="3" id="KW-1185">Reference proteome</keyword>
<reference evidence="2" key="1">
    <citation type="journal article" date="2020" name="Stud. Mycol.">
        <title>101 Dothideomycetes genomes: a test case for predicting lifestyles and emergence of pathogens.</title>
        <authorList>
            <person name="Haridas S."/>
            <person name="Albert R."/>
            <person name="Binder M."/>
            <person name="Bloem J."/>
            <person name="Labutti K."/>
            <person name="Salamov A."/>
            <person name="Andreopoulos B."/>
            <person name="Baker S."/>
            <person name="Barry K."/>
            <person name="Bills G."/>
            <person name="Bluhm B."/>
            <person name="Cannon C."/>
            <person name="Castanera R."/>
            <person name="Culley D."/>
            <person name="Daum C."/>
            <person name="Ezra D."/>
            <person name="Gonzalez J."/>
            <person name="Henrissat B."/>
            <person name="Kuo A."/>
            <person name="Liang C."/>
            <person name="Lipzen A."/>
            <person name="Lutzoni F."/>
            <person name="Magnuson J."/>
            <person name="Mondo S."/>
            <person name="Nolan M."/>
            <person name="Ohm R."/>
            <person name="Pangilinan J."/>
            <person name="Park H.-J."/>
            <person name="Ramirez L."/>
            <person name="Alfaro M."/>
            <person name="Sun H."/>
            <person name="Tritt A."/>
            <person name="Yoshinaga Y."/>
            <person name="Zwiers L.-H."/>
            <person name="Turgeon B."/>
            <person name="Goodwin S."/>
            <person name="Spatafora J."/>
            <person name="Crous P."/>
            <person name="Grigoriev I."/>
        </authorList>
    </citation>
    <scope>NUCLEOTIDE SEQUENCE</scope>
    <source>
        <strain evidence="2">CBS 690.94</strain>
    </source>
</reference>
<comment type="caution">
    <text evidence="2">The sequence shown here is derived from an EMBL/GenBank/DDBJ whole genome shotgun (WGS) entry which is preliminary data.</text>
</comment>
<feature type="chain" id="PRO_5040512239" evidence="1">
    <location>
        <begin position="20"/>
        <end position="149"/>
    </location>
</feature>
<proteinExistence type="predicted"/>
<dbReference type="EMBL" id="MU001505">
    <property type="protein sequence ID" value="KAF2441910.1"/>
    <property type="molecule type" value="Genomic_DNA"/>
</dbReference>
<feature type="signal peptide" evidence="1">
    <location>
        <begin position="1"/>
        <end position="19"/>
    </location>
</feature>
<keyword evidence="1" id="KW-0732">Signal</keyword>
<accession>A0A9P4PBE2</accession>
<dbReference type="Proteomes" id="UP000799764">
    <property type="component" value="Unassembled WGS sequence"/>
</dbReference>